<feature type="compositionally biased region" description="Pro residues" evidence="1">
    <location>
        <begin position="125"/>
        <end position="144"/>
    </location>
</feature>
<feature type="compositionally biased region" description="Low complexity" evidence="1">
    <location>
        <begin position="193"/>
        <end position="209"/>
    </location>
</feature>
<organism evidence="3 4">
    <name type="scientific">Komagataeibacter xylinus</name>
    <name type="common">Gluconacetobacter xylinus</name>
    <dbReference type="NCBI Taxonomy" id="28448"/>
    <lineage>
        <taxon>Bacteria</taxon>
        <taxon>Pseudomonadati</taxon>
        <taxon>Pseudomonadota</taxon>
        <taxon>Alphaproteobacteria</taxon>
        <taxon>Acetobacterales</taxon>
        <taxon>Acetobacteraceae</taxon>
        <taxon>Komagataeibacter</taxon>
    </lineage>
</organism>
<protein>
    <submittedName>
        <fullName evidence="3">Uncharacterized protein</fullName>
    </submittedName>
</protein>
<evidence type="ECO:0000313" key="4">
    <source>
        <dbReference type="Proteomes" id="UP000464674"/>
    </source>
</evidence>
<sequence>MMSSLFPQWMPAWTQAVLLVGGMLFTLLWMLVPFAVFGVKGRLDNLAIQLDDLQAELRVLALGLNGQSAQQQPPAVADALTERVPAPTSGDASVWEPAPPVDMGPEERSASRDIPAYERRVPRARPAPSPSWPAAPAPVAPAPHRPMEEDAWPPTTPSREPSPAQPYVPRRPEPSYDAGAEPGLADWSREPVRPAAPRVTPARPVRASVWPPERRTRAEPTLRWPPRPE</sequence>
<evidence type="ECO:0000256" key="2">
    <source>
        <dbReference type="SAM" id="Phobius"/>
    </source>
</evidence>
<keyword evidence="2" id="KW-0472">Membrane</keyword>
<dbReference type="RefSeq" id="WP_159262437.1">
    <property type="nucleotide sequence ID" value="NZ_CP041348.1"/>
</dbReference>
<proteinExistence type="predicted"/>
<feature type="compositionally biased region" description="Basic and acidic residues" evidence="1">
    <location>
        <begin position="212"/>
        <end position="229"/>
    </location>
</feature>
<name>A0A857FPH0_KOMXY</name>
<gene>
    <name evidence="3" type="ORF">FMA36_11685</name>
</gene>
<feature type="compositionally biased region" description="Basic and acidic residues" evidence="1">
    <location>
        <begin position="105"/>
        <end position="121"/>
    </location>
</feature>
<accession>A0A857FPH0</accession>
<evidence type="ECO:0000313" key="3">
    <source>
        <dbReference type="EMBL" id="QHC36066.1"/>
    </source>
</evidence>
<evidence type="ECO:0000256" key="1">
    <source>
        <dbReference type="SAM" id="MobiDB-lite"/>
    </source>
</evidence>
<dbReference type="EMBL" id="CP041348">
    <property type="protein sequence ID" value="QHC36066.1"/>
    <property type="molecule type" value="Genomic_DNA"/>
</dbReference>
<dbReference type="Proteomes" id="UP000464674">
    <property type="component" value="Chromosome"/>
</dbReference>
<keyword evidence="2" id="KW-0812">Transmembrane</keyword>
<feature type="transmembrane region" description="Helical" evidence="2">
    <location>
        <begin position="12"/>
        <end position="39"/>
    </location>
</feature>
<dbReference type="OrthoDB" id="7266924at2"/>
<feature type="region of interest" description="Disordered" evidence="1">
    <location>
        <begin position="84"/>
        <end position="229"/>
    </location>
</feature>
<keyword evidence="2" id="KW-1133">Transmembrane helix</keyword>
<reference evidence="3 4" key="1">
    <citation type="journal article" date="2020" name="Carbohydr. Polym.">
        <title>Characterization and optimization of production of bacterial cellulose from strain CGMCC 17276 based on whole-genome analysis.</title>
        <authorList>
            <person name="Lu T."/>
            <person name="Gao H."/>
            <person name="Liao B."/>
            <person name="Wu J."/>
            <person name="Zhang W."/>
            <person name="Huang J."/>
            <person name="Liu M."/>
            <person name="Huang J."/>
            <person name="Chang Z."/>
            <person name="Jin M."/>
            <person name="Yi Z."/>
            <person name="Jiang D."/>
        </authorList>
    </citation>
    <scope>NUCLEOTIDE SEQUENCE [LARGE SCALE GENOMIC DNA]</scope>
    <source>
        <strain evidence="3 4">CGMCC 17276</strain>
    </source>
</reference>
<dbReference type="AlphaFoldDB" id="A0A857FPH0"/>